<dbReference type="Gene3D" id="2.10.25.10">
    <property type="entry name" value="Laminin"/>
    <property type="match status" value="1"/>
</dbReference>
<dbReference type="Pfam" id="PF00094">
    <property type="entry name" value="VWD"/>
    <property type="match status" value="1"/>
</dbReference>
<feature type="domain" description="VWFD" evidence="2">
    <location>
        <begin position="142"/>
        <end position="332"/>
    </location>
</feature>
<dbReference type="OrthoDB" id="10001041at2759"/>
<dbReference type="PANTHER" id="PTHR24044">
    <property type="entry name" value="NOTCH LIGAND FAMILY MEMBER"/>
    <property type="match status" value="1"/>
</dbReference>
<keyword evidence="1" id="KW-0812">Transmembrane</keyword>
<keyword evidence="4" id="KW-1185">Reference proteome</keyword>
<evidence type="ECO:0000313" key="3">
    <source>
        <dbReference type="EMBL" id="OWF55174.1"/>
    </source>
</evidence>
<protein>
    <submittedName>
        <fullName evidence="3">von Willebrand factor D and EGF domain-containing protein</fullName>
    </submittedName>
</protein>
<dbReference type="AlphaFoldDB" id="A0A210R2J9"/>
<accession>A0A210R2J9</accession>
<dbReference type="Pfam" id="PF26129">
    <property type="entry name" value="Vwde"/>
    <property type="match status" value="1"/>
</dbReference>
<reference evidence="3 4" key="1">
    <citation type="journal article" date="2017" name="Nat. Ecol. Evol.">
        <title>Scallop genome provides insights into evolution of bilaterian karyotype and development.</title>
        <authorList>
            <person name="Wang S."/>
            <person name="Zhang J."/>
            <person name="Jiao W."/>
            <person name="Li J."/>
            <person name="Xun X."/>
            <person name="Sun Y."/>
            <person name="Guo X."/>
            <person name="Huan P."/>
            <person name="Dong B."/>
            <person name="Zhang L."/>
            <person name="Hu X."/>
            <person name="Sun X."/>
            <person name="Wang J."/>
            <person name="Zhao C."/>
            <person name="Wang Y."/>
            <person name="Wang D."/>
            <person name="Huang X."/>
            <person name="Wang R."/>
            <person name="Lv J."/>
            <person name="Li Y."/>
            <person name="Zhang Z."/>
            <person name="Liu B."/>
            <person name="Lu W."/>
            <person name="Hui Y."/>
            <person name="Liang J."/>
            <person name="Zhou Z."/>
            <person name="Hou R."/>
            <person name="Li X."/>
            <person name="Liu Y."/>
            <person name="Li H."/>
            <person name="Ning X."/>
            <person name="Lin Y."/>
            <person name="Zhao L."/>
            <person name="Xing Q."/>
            <person name="Dou J."/>
            <person name="Li Y."/>
            <person name="Mao J."/>
            <person name="Guo H."/>
            <person name="Dou H."/>
            <person name="Li T."/>
            <person name="Mu C."/>
            <person name="Jiang W."/>
            <person name="Fu Q."/>
            <person name="Fu X."/>
            <person name="Miao Y."/>
            <person name="Liu J."/>
            <person name="Yu Q."/>
            <person name="Li R."/>
            <person name="Liao H."/>
            <person name="Li X."/>
            <person name="Kong Y."/>
            <person name="Jiang Z."/>
            <person name="Chourrout D."/>
            <person name="Li R."/>
            <person name="Bao Z."/>
        </authorList>
    </citation>
    <scope>NUCLEOTIDE SEQUENCE [LARGE SCALE GENOMIC DNA]</scope>
    <source>
        <strain evidence="3 4">PY_sf001</strain>
    </source>
</reference>
<keyword evidence="1" id="KW-1133">Transmembrane helix</keyword>
<evidence type="ECO:0000259" key="2">
    <source>
        <dbReference type="PROSITE" id="PS51233"/>
    </source>
</evidence>
<dbReference type="EMBL" id="NEDP02000751">
    <property type="protein sequence ID" value="OWF55174.1"/>
    <property type="molecule type" value="Genomic_DNA"/>
</dbReference>
<evidence type="ECO:0000313" key="4">
    <source>
        <dbReference type="Proteomes" id="UP000242188"/>
    </source>
</evidence>
<name>A0A210R2J9_MIZYE</name>
<dbReference type="STRING" id="6573.A0A210R2J9"/>
<sequence>MVYDSIDVQRGERDVVRFFPTVPFGCEYSQTSPGTDCYLTLFISDNTTHDTCESNTIQHQCTVQLKGLTKEDNNAAMSWAINSTFEVITAESKLGSYNLANRHFTLRLSTGITYHTFWQDYESETVTVNVYERETSQMWQGRECQVHCDPHHLTFDGMRFELQYPGKFLLFKSTDPPMQVQVEIQSCYNSGAPYCACGLVAIAGQDIYQIYTCFGKNIIKFEACNDNVLKAEMISSRVYKIYLPTGATINVFIRGGRSYNMMDIDIIPTHHEYQEQVTGLCGNFDGDKCNDCVNRGGRFPCTTPAPNGCRGGYSYHPNEFTSSFRLTEEESLLGVIPDVSLLEPYPTSNQVCVCPEGSTSLDGTEIVGSFSSTTHCTYTQYASCENNQDREMKCRQHLLLSNTRGKRSVQQNTYTHEHEREERSVVMTESEATAACSLALMTSPSYTTCVNLDISSSEIETCTADLMLTGDSTWTRFAVDRFQTACLEIIAKNSTLQEQFPDEVNAIINNTCPNSCSEQGSCAGGVCSCDEGFASDDCSFNLTSPLDVSGLENDDLCDLRYECDLILVNGPDFPYGRNYTCQFTGQMTFVNSSVRLLEVQNVTAQYQSLFGLLCDLPDVGTLPGRLGIQYSISVAMDPYDFSTAMTFVVIDSLCQTFTYTAGNISFNIKDEYCFINGVCIPAGTDNKDDLCQECDSQDSVYTWSQSKDCTVSDLLESTGGVTNHVTVIVAVTCSVVMVFILVSLGVYYWKLHTNSSSKERGDSVAAVYTARSDVVGKLHFEQRHNLNKPHQLPPLEGKKRRVFHTDNKTLPFPLKDDI</sequence>
<proteinExistence type="predicted"/>
<feature type="transmembrane region" description="Helical" evidence="1">
    <location>
        <begin position="727"/>
        <end position="749"/>
    </location>
</feature>
<organism evidence="3 4">
    <name type="scientific">Mizuhopecten yessoensis</name>
    <name type="common">Japanese scallop</name>
    <name type="synonym">Patinopecten yessoensis</name>
    <dbReference type="NCBI Taxonomy" id="6573"/>
    <lineage>
        <taxon>Eukaryota</taxon>
        <taxon>Metazoa</taxon>
        <taxon>Spiralia</taxon>
        <taxon>Lophotrochozoa</taxon>
        <taxon>Mollusca</taxon>
        <taxon>Bivalvia</taxon>
        <taxon>Autobranchia</taxon>
        <taxon>Pteriomorphia</taxon>
        <taxon>Pectinida</taxon>
        <taxon>Pectinoidea</taxon>
        <taxon>Pectinidae</taxon>
        <taxon>Mizuhopecten</taxon>
    </lineage>
</organism>
<dbReference type="PANTHER" id="PTHR24044:SF420">
    <property type="entry name" value="DELTA AND NOTCH-LIKE EPIDERMAL GROWTH FACTOR-RELATED RECEPTOR ISOFORM X1"/>
    <property type="match status" value="1"/>
</dbReference>
<dbReference type="InterPro" id="IPR050906">
    <property type="entry name" value="Notch_signaling"/>
</dbReference>
<dbReference type="InterPro" id="IPR058727">
    <property type="entry name" value="Helical_Vwde"/>
</dbReference>
<comment type="caution">
    <text evidence="3">The sequence shown here is derived from an EMBL/GenBank/DDBJ whole genome shotgun (WGS) entry which is preliminary data.</text>
</comment>
<evidence type="ECO:0000256" key="1">
    <source>
        <dbReference type="SAM" id="Phobius"/>
    </source>
</evidence>
<keyword evidence="1" id="KW-0472">Membrane</keyword>
<dbReference type="Proteomes" id="UP000242188">
    <property type="component" value="Unassembled WGS sequence"/>
</dbReference>
<dbReference type="InterPro" id="IPR001846">
    <property type="entry name" value="VWF_type-D"/>
</dbReference>
<gene>
    <name evidence="3" type="ORF">KP79_PYT20271</name>
</gene>
<dbReference type="PROSITE" id="PS51233">
    <property type="entry name" value="VWFD"/>
    <property type="match status" value="1"/>
</dbReference>